<evidence type="ECO:0000313" key="9">
    <source>
        <dbReference type="Proteomes" id="UP000046947"/>
    </source>
</evidence>
<dbReference type="EMBL" id="CGCX01000990">
    <property type="protein sequence ID" value="CFR86699.1"/>
    <property type="molecule type" value="Genomic_DNA"/>
</dbReference>
<evidence type="ECO:0000313" key="7">
    <source>
        <dbReference type="Proteomes" id="UP000039021"/>
    </source>
</evidence>
<proteinExistence type="predicted"/>
<evidence type="ECO:0000313" key="10">
    <source>
        <dbReference type="Proteomes" id="UP000048289"/>
    </source>
</evidence>
<dbReference type="EMBL" id="CFOE01000645">
    <property type="protein sequence ID" value="CFE44246.1"/>
    <property type="molecule type" value="Genomic_DNA"/>
</dbReference>
<dbReference type="Proteomes" id="UP000048948">
    <property type="component" value="Unassembled WGS sequence"/>
</dbReference>
<evidence type="ECO:0000313" key="12">
    <source>
        <dbReference type="Proteomes" id="UP000048948"/>
    </source>
</evidence>
<evidence type="ECO:0000313" key="5">
    <source>
        <dbReference type="EMBL" id="COW35494.1"/>
    </source>
</evidence>
<dbReference type="Proteomes" id="UP000048289">
    <property type="component" value="Unassembled WGS sequence"/>
</dbReference>
<dbReference type="EMBL" id="CHKL01000250">
    <property type="protein sequence ID" value="COW35494.1"/>
    <property type="molecule type" value="Genomic_DNA"/>
</dbReference>
<dbReference type="Proteomes" id="UP000046947">
    <property type="component" value="Unassembled WGS sequence"/>
</dbReference>
<evidence type="ECO:0000313" key="6">
    <source>
        <dbReference type="EMBL" id="COZ55024.1"/>
    </source>
</evidence>
<protein>
    <submittedName>
        <fullName evidence="5">Uncharacterized protein</fullName>
    </submittedName>
</protein>
<dbReference type="Proteomes" id="UP000039021">
    <property type="component" value="Unassembled WGS sequence"/>
</dbReference>
<evidence type="ECO:0000313" key="1">
    <source>
        <dbReference type="EMBL" id="CFE44246.1"/>
    </source>
</evidence>
<dbReference type="EMBL" id="CSBK01002161">
    <property type="protein sequence ID" value="COZ55024.1"/>
    <property type="molecule type" value="Genomic_DNA"/>
</dbReference>
<name>A0A655J2J2_MYCTX</name>
<reference evidence="7 8" key="2">
    <citation type="submission" date="2015-03" db="EMBL/GenBank/DDBJ databases">
        <authorList>
            <consortium name="Pathogen Informatics"/>
        </authorList>
    </citation>
    <scope>NUCLEOTIDE SEQUENCE [LARGE SCALE GENOMIC DNA]</scope>
    <source>
        <strain evidence="4 12">Bir 172</strain>
        <strain evidence="3 8">C09601061</strain>
        <strain evidence="1 10">G09901357</strain>
        <strain evidence="2 9">H09601792</strain>
        <strain evidence="7">N09902308</strain>
        <strain evidence="5 11">P00601463</strain>
    </source>
</reference>
<accession>A0A655J2J2</accession>
<dbReference type="EMBL" id="CFOH01001048">
    <property type="protein sequence ID" value="CFE77573.1"/>
    <property type="molecule type" value="Genomic_DNA"/>
</dbReference>
<organism evidence="5 11">
    <name type="scientific">Mycobacterium tuberculosis</name>
    <dbReference type="NCBI Taxonomy" id="1773"/>
    <lineage>
        <taxon>Bacteria</taxon>
        <taxon>Bacillati</taxon>
        <taxon>Actinomycetota</taxon>
        <taxon>Actinomycetes</taxon>
        <taxon>Mycobacteriales</taxon>
        <taxon>Mycobacteriaceae</taxon>
        <taxon>Mycobacterium</taxon>
        <taxon>Mycobacterium tuberculosis complex</taxon>
    </lineage>
</organism>
<gene>
    <name evidence="3" type="ORF">ERS007657_02527</name>
    <name evidence="1" type="ORF">ERS007681_03587</name>
    <name evidence="2" type="ORF">ERS007688_04052</name>
    <name evidence="6" type="ORF">ERS007739_03884</name>
    <name evidence="5" type="ORF">ERS007741_02285</name>
    <name evidence="4" type="ORF">ERS027646_04591</name>
</gene>
<evidence type="ECO:0000313" key="2">
    <source>
        <dbReference type="EMBL" id="CFE77573.1"/>
    </source>
</evidence>
<evidence type="ECO:0000313" key="8">
    <source>
        <dbReference type="Proteomes" id="UP000046680"/>
    </source>
</evidence>
<sequence>MCRFHTSVVSRWLVIPNAAISFGDRLVALSTEINTDAVRSQISTGLCSTQPARGRICSCSSWWRATSAPW</sequence>
<evidence type="ECO:0000313" key="3">
    <source>
        <dbReference type="EMBL" id="CFR86699.1"/>
    </source>
</evidence>
<dbReference type="AlphaFoldDB" id="A0A655J2J2"/>
<dbReference type="Proteomes" id="UP000046680">
    <property type="component" value="Unassembled WGS sequence"/>
</dbReference>
<evidence type="ECO:0000313" key="4">
    <source>
        <dbReference type="EMBL" id="CKU21059.1"/>
    </source>
</evidence>
<evidence type="ECO:0000313" key="11">
    <source>
        <dbReference type="Proteomes" id="UP000048600"/>
    </source>
</evidence>
<dbReference type="Proteomes" id="UP000048600">
    <property type="component" value="Unassembled WGS sequence"/>
</dbReference>
<reference evidence="6" key="1">
    <citation type="submission" date="2015-03" db="EMBL/GenBank/DDBJ databases">
        <authorList>
            <consortium name="Pathogen Informatics"/>
            <person name="Murphy D."/>
        </authorList>
    </citation>
    <scope>NUCLEOTIDE SEQUENCE</scope>
    <source>
        <strain evidence="6">N09902308</strain>
    </source>
</reference>
<dbReference type="EMBL" id="CNGE01001493">
    <property type="protein sequence ID" value="CKU21059.1"/>
    <property type="molecule type" value="Genomic_DNA"/>
</dbReference>